<name>A0AAU8JVQ2_9ACTN</name>
<comment type="similarity">
    <text evidence="2">Belongs to the oxygen-dependent FAD-linked oxidoreductase family.</text>
</comment>
<dbReference type="InterPro" id="IPR050416">
    <property type="entry name" value="FAD-linked_Oxidoreductase"/>
</dbReference>
<dbReference type="GO" id="GO:0071949">
    <property type="term" value="F:FAD binding"/>
    <property type="evidence" value="ECO:0007669"/>
    <property type="project" value="InterPro"/>
</dbReference>
<evidence type="ECO:0000313" key="9">
    <source>
        <dbReference type="EMBL" id="XCM79931.1"/>
    </source>
</evidence>
<dbReference type="SUPFAM" id="SSF56176">
    <property type="entry name" value="FAD-binding/transporter-associated domain-like"/>
    <property type="match status" value="1"/>
</dbReference>
<dbReference type="InterPro" id="IPR012951">
    <property type="entry name" value="BBE"/>
</dbReference>
<reference evidence="9" key="1">
    <citation type="submission" date="2024-06" db="EMBL/GenBank/DDBJ databases">
        <title>The genome sequences of Kitasatospora sp. strain HUAS MG31.</title>
        <authorList>
            <person name="Mo P."/>
        </authorList>
    </citation>
    <scope>NUCLEOTIDE SEQUENCE</scope>
    <source>
        <strain evidence="9">HUAS MG31</strain>
    </source>
</reference>
<dbReference type="InterPro" id="IPR006094">
    <property type="entry name" value="Oxid_FAD_bind_N"/>
</dbReference>
<evidence type="ECO:0000256" key="4">
    <source>
        <dbReference type="ARBA" id="ARBA00022827"/>
    </source>
</evidence>
<dbReference type="AlphaFoldDB" id="A0AAU8JVQ2"/>
<feature type="signal peptide" evidence="7">
    <location>
        <begin position="1"/>
        <end position="32"/>
    </location>
</feature>
<evidence type="ECO:0000256" key="5">
    <source>
        <dbReference type="ARBA" id="ARBA00023002"/>
    </source>
</evidence>
<evidence type="ECO:0000256" key="2">
    <source>
        <dbReference type="ARBA" id="ARBA00005466"/>
    </source>
</evidence>
<dbReference type="Gene3D" id="3.30.465.10">
    <property type="match status" value="1"/>
</dbReference>
<comment type="cofactor">
    <cofactor evidence="1">
        <name>FAD</name>
        <dbReference type="ChEBI" id="CHEBI:57692"/>
    </cofactor>
</comment>
<dbReference type="InterPro" id="IPR006311">
    <property type="entry name" value="TAT_signal"/>
</dbReference>
<dbReference type="EMBL" id="CP159872">
    <property type="protein sequence ID" value="XCM79931.1"/>
    <property type="molecule type" value="Genomic_DNA"/>
</dbReference>
<sequence length="560" mass="60521">MGKLSRRTVLSGTAAVAGVTAAQIGLGSAASATDDTTGTTTTTPPALPAVSVIPSDPRYQEITVGHNTRWVGTPESVVLVRNTAQVVAAVQDAVNYSKRISVRGGGHCYADFVFNPDVQRVIDMTQMDEVYFDKTRNAFAVEAGSTLLHVYQSLYKGWGVALPGGLCYSVGIGGHVSGGGFGLLSRQFGLTVDHLYAVEVVVVDSAGKAKAVIATRETSDPNRELYWAHTGGGGGNFGVITRYWFRSPGATGSQPAQFLMRPPKDVLLSAVALPWADFDQTKFSNLVRAYGTWHERNSTVGTTASALTSLLVMNHKSNGNIGIITQIDASLPDAQKVVEDYLWEITNTTGVQTQPLTTPVGEHGPLPAFFTPKKLPWLTSVRLLGTNNPSLTNPTLRSANKSAYMRKGFAEDQIASLYQHLTRTDYVNPVANVMLFGYGSKVNTVGATDTASAQRDSVFKALFSTQWSKASDDAVNVAWLREIYTQVYSSGGGYPVPGPRTDGCYINYPDTDIVDPAQNTSGVPWSTLYYKDHYPRLQQVKAKYDPQNVFRHSQSVELPK</sequence>
<dbReference type="GO" id="GO:0016491">
    <property type="term" value="F:oxidoreductase activity"/>
    <property type="evidence" value="ECO:0007669"/>
    <property type="project" value="UniProtKB-KW"/>
</dbReference>
<dbReference type="PROSITE" id="PS51318">
    <property type="entry name" value="TAT"/>
    <property type="match status" value="1"/>
</dbReference>
<gene>
    <name evidence="9" type="ORF">ABWK59_13890</name>
</gene>
<evidence type="ECO:0000256" key="6">
    <source>
        <dbReference type="SAM" id="MobiDB-lite"/>
    </source>
</evidence>
<dbReference type="Pfam" id="PF01565">
    <property type="entry name" value="FAD_binding_4"/>
    <property type="match status" value="1"/>
</dbReference>
<dbReference type="InterPro" id="IPR016166">
    <property type="entry name" value="FAD-bd_PCMH"/>
</dbReference>
<dbReference type="InterPro" id="IPR036318">
    <property type="entry name" value="FAD-bd_PCMH-like_sf"/>
</dbReference>
<dbReference type="RefSeq" id="WP_354640892.1">
    <property type="nucleotide sequence ID" value="NZ_CP159872.1"/>
</dbReference>
<dbReference type="KEGG" id="kcm:ABWK59_13890"/>
<dbReference type="Gene3D" id="3.40.462.20">
    <property type="match status" value="1"/>
</dbReference>
<proteinExistence type="inferred from homology"/>
<dbReference type="PROSITE" id="PS51387">
    <property type="entry name" value="FAD_PCMH"/>
    <property type="match status" value="1"/>
</dbReference>
<keyword evidence="3" id="KW-0285">Flavoprotein</keyword>
<feature type="domain" description="FAD-binding PCMH-type" evidence="8">
    <location>
        <begin position="70"/>
        <end position="250"/>
    </location>
</feature>
<feature type="compositionally biased region" description="Low complexity" evidence="6">
    <location>
        <begin position="29"/>
        <end position="44"/>
    </location>
</feature>
<evidence type="ECO:0000259" key="8">
    <source>
        <dbReference type="PROSITE" id="PS51387"/>
    </source>
</evidence>
<feature type="region of interest" description="Disordered" evidence="6">
    <location>
        <begin position="29"/>
        <end position="48"/>
    </location>
</feature>
<accession>A0AAU8JVQ2</accession>
<keyword evidence="7" id="KW-0732">Signal</keyword>
<dbReference type="PANTHER" id="PTHR42973">
    <property type="entry name" value="BINDING OXIDOREDUCTASE, PUTATIVE (AFU_ORTHOLOGUE AFUA_1G17690)-RELATED"/>
    <property type="match status" value="1"/>
</dbReference>
<keyword evidence="5" id="KW-0560">Oxidoreductase</keyword>
<dbReference type="InterPro" id="IPR016169">
    <property type="entry name" value="FAD-bd_PCMH_sub2"/>
</dbReference>
<organism evidence="9">
    <name type="scientific">Kitasatospora camelliae</name>
    <dbReference type="NCBI Taxonomy" id="3156397"/>
    <lineage>
        <taxon>Bacteria</taxon>
        <taxon>Bacillati</taxon>
        <taxon>Actinomycetota</taxon>
        <taxon>Actinomycetes</taxon>
        <taxon>Kitasatosporales</taxon>
        <taxon>Streptomycetaceae</taxon>
        <taxon>Kitasatospora</taxon>
    </lineage>
</organism>
<evidence type="ECO:0000256" key="3">
    <source>
        <dbReference type="ARBA" id="ARBA00022630"/>
    </source>
</evidence>
<feature type="chain" id="PRO_5043930466" evidence="7">
    <location>
        <begin position="33"/>
        <end position="560"/>
    </location>
</feature>
<dbReference type="PANTHER" id="PTHR42973:SF39">
    <property type="entry name" value="FAD-BINDING PCMH-TYPE DOMAIN-CONTAINING PROTEIN"/>
    <property type="match status" value="1"/>
</dbReference>
<protein>
    <submittedName>
        <fullName evidence="9">FAD-binding protein</fullName>
    </submittedName>
</protein>
<keyword evidence="4" id="KW-0274">FAD</keyword>
<dbReference type="Pfam" id="PF08031">
    <property type="entry name" value="BBE"/>
    <property type="match status" value="1"/>
</dbReference>
<evidence type="ECO:0000256" key="7">
    <source>
        <dbReference type="SAM" id="SignalP"/>
    </source>
</evidence>
<evidence type="ECO:0000256" key="1">
    <source>
        <dbReference type="ARBA" id="ARBA00001974"/>
    </source>
</evidence>